<evidence type="ECO:0000256" key="1">
    <source>
        <dbReference type="SAM" id="Phobius"/>
    </source>
</evidence>
<feature type="transmembrane region" description="Helical" evidence="1">
    <location>
        <begin position="20"/>
        <end position="39"/>
    </location>
</feature>
<geneLocation type="plasmid" evidence="2 3">
    <name>pJFP838A</name>
</geneLocation>
<dbReference type="AlphaFoldDB" id="A0A140GS58"/>
<dbReference type="Proteomes" id="UP000070260">
    <property type="component" value="Plasmid pJFP838A"/>
</dbReference>
<protein>
    <submittedName>
        <fullName evidence="2">Uncharacterized protein</fullName>
    </submittedName>
</protein>
<dbReference type="EMBL" id="CP013615">
    <property type="protein sequence ID" value="AMN31367.1"/>
    <property type="molecule type" value="Genomic_DNA"/>
</dbReference>
<evidence type="ECO:0000313" key="3">
    <source>
        <dbReference type="Proteomes" id="UP000070260"/>
    </source>
</evidence>
<keyword evidence="1" id="KW-0812">Transmembrane</keyword>
<evidence type="ECO:0000313" key="2">
    <source>
        <dbReference type="EMBL" id="AMN31367.1"/>
    </source>
</evidence>
<proteinExistence type="predicted"/>
<sequence length="42" mass="4937">MKRKVGVYKIMQKENNKIYINIVIKLISLIILIAIYFIAKKA</sequence>
<accession>A0A140GS58</accession>
<organism evidence="2 3">
    <name type="scientific">Clostridium perfringens</name>
    <dbReference type="NCBI Taxonomy" id="1502"/>
    <lineage>
        <taxon>Bacteria</taxon>
        <taxon>Bacillati</taxon>
        <taxon>Bacillota</taxon>
        <taxon>Clostridia</taxon>
        <taxon>Eubacteriales</taxon>
        <taxon>Clostridiaceae</taxon>
        <taxon>Clostridium</taxon>
    </lineage>
</organism>
<name>A0A140GS58_CLOPF</name>
<gene>
    <name evidence="2" type="ORF">JFP838_pA0451</name>
</gene>
<keyword evidence="1" id="KW-1133">Transmembrane helix</keyword>
<keyword evidence="1" id="KW-0472">Membrane</keyword>
<dbReference type="PATRIC" id="fig|1502.177.peg.3662"/>
<keyword evidence="2" id="KW-0614">Plasmid</keyword>
<reference evidence="2 3" key="1">
    <citation type="journal article" date="2016" name="PLoS ONE">
        <title>Plasmid Characterization and Chromosome Analysis of Two netF+ Clostridium perfringens Isolates Associated with Foal and Canine Necrotizing Enteritis.</title>
        <authorList>
            <person name="Mehdizadeh Gohari I."/>
            <person name="Kropinski A.M."/>
            <person name="Weese S.J."/>
            <person name="Parreira V.R."/>
            <person name="Whitehead A.E."/>
            <person name="Boerlin P."/>
            <person name="Prescott J.F."/>
        </authorList>
    </citation>
    <scope>NUCLEOTIDE SEQUENCE [LARGE SCALE GENOMIC DNA]</scope>
    <source>
        <strain evidence="2 3">JP838</strain>
        <plasmid evidence="3">Plasmid pJFP838A</plasmid>
    </source>
</reference>